<keyword evidence="3" id="KW-1133">Transmembrane helix</keyword>
<evidence type="ECO:0000313" key="8">
    <source>
        <dbReference type="EMBL" id="CAG2239179.1"/>
    </source>
</evidence>
<evidence type="ECO:0000256" key="5">
    <source>
        <dbReference type="ARBA" id="ARBA00023157"/>
    </source>
</evidence>
<comment type="caution">
    <text evidence="8">The sequence shown here is derived from an EMBL/GenBank/DDBJ whole genome shotgun (WGS) entry which is preliminary data.</text>
</comment>
<evidence type="ECO:0000313" key="9">
    <source>
        <dbReference type="Proteomes" id="UP000683360"/>
    </source>
</evidence>
<accession>A0A8S3TZ15</accession>
<evidence type="ECO:0000259" key="7">
    <source>
        <dbReference type="PROSITE" id="PS50221"/>
    </source>
</evidence>
<dbReference type="AlphaFoldDB" id="A0A8S3TZ15"/>
<dbReference type="PROSITE" id="PS50221">
    <property type="entry name" value="GAIN_B"/>
    <property type="match status" value="1"/>
</dbReference>
<dbReference type="PANTHER" id="PTHR12011">
    <property type="entry name" value="ADHESION G-PROTEIN COUPLED RECEPTOR"/>
    <property type="match status" value="1"/>
</dbReference>
<dbReference type="InterPro" id="IPR000203">
    <property type="entry name" value="GPS"/>
</dbReference>
<proteinExistence type="predicted"/>
<evidence type="ECO:0000256" key="2">
    <source>
        <dbReference type="ARBA" id="ARBA00022692"/>
    </source>
</evidence>
<dbReference type="Pfam" id="PF01825">
    <property type="entry name" value="GPS"/>
    <property type="match status" value="1"/>
</dbReference>
<keyword evidence="4" id="KW-0472">Membrane</keyword>
<dbReference type="Proteomes" id="UP000683360">
    <property type="component" value="Unassembled WGS sequence"/>
</dbReference>
<keyword evidence="2" id="KW-0812">Transmembrane</keyword>
<sequence>MDESFIQKINCIDEEIRTATVIPQTLGLHLKKSTKDHFIVTKNPNSTIKITVNQVFIGNGFLGAVPHCQTTYILIYDSSSTHYVRNITLQDLKTVEEWPWISRSNNVTIVYEHPIKDNSLIVTYAKEEKIQYQQLSASSKLTTLSLIRNKSTFENTTYINNVDDLASSNVLSMDEITDGKYEQEYASKNLTISYQEHCEREIKQVSFSKDSFWWQDTRVSSYATVSCPQEYTEFHISFHERLAICEDYTIIPLGNNESNAVTLTSSVFEAAVKKLTSGGNIWTSDGCKLDTALSNGTHIACKCTHLTNFAVLMDVFEIQVNSIILIIVLRIMMKSMLSRANSEERSAVKAGLKAAAILLPLLGVTWTLGFFSVNDRETVVFTYLFTTFNSLQINSILTEESYLDRKKYQKMNNNENERIHRDNNITTLFDKNYHFCLQRSISDGVPRWQNVNKDFTFYTGKENINMLNGTISKENNSDNGHQHALKQDKQFSTDFRIEDLYSKPLRKRTVSEENKENSRVRFDDGDESNNQNKEKTDNLKDALVNELKERLQ</sequence>
<gene>
    <name evidence="8" type="ORF">MEDL_51545</name>
</gene>
<feature type="region of interest" description="Disordered" evidence="6">
    <location>
        <begin position="507"/>
        <end position="542"/>
    </location>
</feature>
<dbReference type="InterPro" id="IPR000832">
    <property type="entry name" value="GPCR_2_secretin-like"/>
</dbReference>
<keyword evidence="9" id="KW-1185">Reference proteome</keyword>
<dbReference type="OrthoDB" id="1100386at2759"/>
<dbReference type="PANTHER" id="PTHR12011:SF347">
    <property type="entry name" value="FI21270P1-RELATED"/>
    <property type="match status" value="1"/>
</dbReference>
<dbReference type="SMART" id="SM00303">
    <property type="entry name" value="GPS"/>
    <property type="match status" value="1"/>
</dbReference>
<evidence type="ECO:0000256" key="3">
    <source>
        <dbReference type="ARBA" id="ARBA00022989"/>
    </source>
</evidence>
<dbReference type="EMBL" id="CAJPWZ010002505">
    <property type="protein sequence ID" value="CAG2239179.1"/>
    <property type="molecule type" value="Genomic_DNA"/>
</dbReference>
<evidence type="ECO:0000256" key="1">
    <source>
        <dbReference type="ARBA" id="ARBA00004141"/>
    </source>
</evidence>
<protein>
    <recommendedName>
        <fullName evidence="7">GAIN-B domain-containing protein</fullName>
    </recommendedName>
</protein>
<organism evidence="8 9">
    <name type="scientific">Mytilus edulis</name>
    <name type="common">Blue mussel</name>
    <dbReference type="NCBI Taxonomy" id="6550"/>
    <lineage>
        <taxon>Eukaryota</taxon>
        <taxon>Metazoa</taxon>
        <taxon>Spiralia</taxon>
        <taxon>Lophotrochozoa</taxon>
        <taxon>Mollusca</taxon>
        <taxon>Bivalvia</taxon>
        <taxon>Autobranchia</taxon>
        <taxon>Pteriomorphia</taxon>
        <taxon>Mytilida</taxon>
        <taxon>Mytiloidea</taxon>
        <taxon>Mytilidae</taxon>
        <taxon>Mytilinae</taxon>
        <taxon>Mytilus</taxon>
    </lineage>
</organism>
<feature type="compositionally biased region" description="Basic and acidic residues" evidence="6">
    <location>
        <begin position="509"/>
        <end position="523"/>
    </location>
</feature>
<comment type="subcellular location">
    <subcellularLocation>
        <location evidence="1">Membrane</location>
        <topology evidence="1">Multi-pass membrane protein</topology>
    </subcellularLocation>
</comment>
<keyword evidence="5" id="KW-1015">Disulfide bond</keyword>
<dbReference type="Pfam" id="PF00002">
    <property type="entry name" value="7tm_2"/>
    <property type="match status" value="1"/>
</dbReference>
<feature type="domain" description="GAIN-B" evidence="7">
    <location>
        <begin position="181"/>
        <end position="319"/>
    </location>
</feature>
<reference evidence="8" key="1">
    <citation type="submission" date="2021-03" db="EMBL/GenBank/DDBJ databases">
        <authorList>
            <person name="Bekaert M."/>
        </authorList>
    </citation>
    <scope>NUCLEOTIDE SEQUENCE</scope>
</reference>
<evidence type="ECO:0000256" key="6">
    <source>
        <dbReference type="SAM" id="MobiDB-lite"/>
    </source>
</evidence>
<dbReference type="GO" id="GO:0005886">
    <property type="term" value="C:plasma membrane"/>
    <property type="evidence" value="ECO:0007669"/>
    <property type="project" value="TreeGrafter"/>
</dbReference>
<name>A0A8S3TZ15_MYTED</name>
<evidence type="ECO:0000256" key="4">
    <source>
        <dbReference type="ARBA" id="ARBA00023136"/>
    </source>
</evidence>
<dbReference type="InterPro" id="IPR057244">
    <property type="entry name" value="GAIN_B"/>
</dbReference>
<dbReference type="Gene3D" id="1.20.1070.10">
    <property type="entry name" value="Rhodopsin 7-helix transmembrane proteins"/>
    <property type="match status" value="1"/>
</dbReference>
<dbReference type="GO" id="GO:0004930">
    <property type="term" value="F:G protein-coupled receptor activity"/>
    <property type="evidence" value="ECO:0007669"/>
    <property type="project" value="InterPro"/>
</dbReference>